<reference evidence="5 6" key="1">
    <citation type="submission" date="2020-07" db="EMBL/GenBank/DDBJ databases">
        <title>Sequencing the genomes of 1000 actinobacteria strains.</title>
        <authorList>
            <person name="Klenk H.-P."/>
        </authorList>
    </citation>
    <scope>NUCLEOTIDE SEQUENCE [LARGE SCALE GENOMIC DNA]</scope>
    <source>
        <strain evidence="5 6">DSM 44749</strain>
    </source>
</reference>
<evidence type="ECO:0000313" key="5">
    <source>
        <dbReference type="EMBL" id="NYG02932.1"/>
    </source>
</evidence>
<dbReference type="InterPro" id="IPR025734">
    <property type="entry name" value="EspG"/>
</dbReference>
<dbReference type="Pfam" id="PF14011">
    <property type="entry name" value="ESX-1_EspG"/>
    <property type="match status" value="1"/>
</dbReference>
<dbReference type="EMBL" id="JACCCZ010000001">
    <property type="protein sequence ID" value="NYG02932.1"/>
    <property type="molecule type" value="Genomic_DNA"/>
</dbReference>
<dbReference type="RefSeq" id="WP_179761530.1">
    <property type="nucleotide sequence ID" value="NZ_BAAAJZ010000003.1"/>
</dbReference>
<comment type="caution">
    <text evidence="5">The sequence shown here is derived from an EMBL/GenBank/DDBJ whole genome shotgun (WGS) entry which is preliminary data.</text>
</comment>
<proteinExistence type="inferred from homology"/>
<dbReference type="AlphaFoldDB" id="A0A852WC17"/>
<evidence type="ECO:0000256" key="4">
    <source>
        <dbReference type="ARBA" id="ARBA00023186"/>
    </source>
</evidence>
<name>A0A852WC17_PSEA5</name>
<dbReference type="Proteomes" id="UP000549695">
    <property type="component" value="Unassembled WGS sequence"/>
</dbReference>
<keyword evidence="6" id="KW-1185">Reference proteome</keyword>
<evidence type="ECO:0000256" key="3">
    <source>
        <dbReference type="ARBA" id="ARBA00022490"/>
    </source>
</evidence>
<accession>A0A852WC17</accession>
<dbReference type="GeneID" id="98052949"/>
<comment type="similarity">
    <text evidence="2">Belongs to the EspG family.</text>
</comment>
<gene>
    <name evidence="5" type="ORF">HDA37_003217</name>
</gene>
<evidence type="ECO:0008006" key="7">
    <source>
        <dbReference type="Google" id="ProtNLM"/>
    </source>
</evidence>
<comment type="subcellular location">
    <subcellularLocation>
        <location evidence="1">Cytoplasm</location>
    </subcellularLocation>
</comment>
<evidence type="ECO:0000256" key="2">
    <source>
        <dbReference type="ARBA" id="ARBA00006411"/>
    </source>
</evidence>
<keyword evidence="3" id="KW-0963">Cytoplasm</keyword>
<evidence type="ECO:0000256" key="1">
    <source>
        <dbReference type="ARBA" id="ARBA00004496"/>
    </source>
</evidence>
<organism evidence="5 6">
    <name type="scientific">Pseudonocardia alni</name>
    <name type="common">Amycolata alni</name>
    <dbReference type="NCBI Taxonomy" id="33907"/>
    <lineage>
        <taxon>Bacteria</taxon>
        <taxon>Bacillati</taxon>
        <taxon>Actinomycetota</taxon>
        <taxon>Actinomycetes</taxon>
        <taxon>Pseudonocardiales</taxon>
        <taxon>Pseudonocardiaceae</taxon>
        <taxon>Pseudonocardia</taxon>
    </lineage>
</organism>
<protein>
    <recommendedName>
        <fullName evidence="7">ESAT-6 protein secretion system EspG family protein</fullName>
    </recommendedName>
</protein>
<sequence length="273" mass="29035">MIDWNRAAVLTAAEFDVARDLLDLGRNPAVLELLSPGFTDVERARVVRGCLDTLAARGLFTGTAFEPNLVDDLRTVVAPEFQHDLVVAPPSWQRALVARRAGHAVLATRIGDDLALLRVPPDDASAVLVELLGEVVPGPGAGVRIPVALLGEAAERADGDADRLVHELLRRGCSAAEAEMLRRMGQVEGVAQLGAGRKGPDPCRAPGVLLVHATADGCYVQRRPTPDVVGGPLPDDAVVHAGPADAAYLVRELDRLADEAQRRRAPVGTHRAW</sequence>
<evidence type="ECO:0000313" key="6">
    <source>
        <dbReference type="Proteomes" id="UP000549695"/>
    </source>
</evidence>
<keyword evidence="4" id="KW-0143">Chaperone</keyword>